<feature type="region of interest" description="Disordered" evidence="1">
    <location>
        <begin position="363"/>
        <end position="383"/>
    </location>
</feature>
<dbReference type="InterPro" id="IPR011050">
    <property type="entry name" value="Pectin_lyase_fold/virulence"/>
</dbReference>
<dbReference type="AlphaFoldDB" id="A0A0V7ZUS5"/>
<dbReference type="Proteomes" id="UP000053372">
    <property type="component" value="Unassembled WGS sequence"/>
</dbReference>
<evidence type="ECO:0000313" key="4">
    <source>
        <dbReference type="EMBL" id="KST68436.1"/>
    </source>
</evidence>
<evidence type="ECO:0000259" key="2">
    <source>
        <dbReference type="SMART" id="SM00912"/>
    </source>
</evidence>
<proteinExistence type="predicted"/>
<accession>A0A0V7ZUS5</accession>
<dbReference type="InterPro" id="IPR012334">
    <property type="entry name" value="Pectin_lyas_fold"/>
</dbReference>
<dbReference type="NCBIfam" id="TIGR01901">
    <property type="entry name" value="adhes_NPXG"/>
    <property type="match status" value="1"/>
</dbReference>
<comment type="caution">
    <text evidence="4">The sequence shown here is derived from an EMBL/GenBank/DDBJ whole genome shotgun (WGS) entry which is preliminary data.</text>
</comment>
<reference evidence="4 5" key="1">
    <citation type="journal article" date="2015" name="Genome Announc.">
        <title>Draft Genome of the Euendolithic (true boring) Cyanobacterium Mastigocoleus testarum strain BC008.</title>
        <authorList>
            <person name="Guida B.S."/>
            <person name="Garcia-Pichel F."/>
        </authorList>
    </citation>
    <scope>NUCLEOTIDE SEQUENCE [LARGE SCALE GENOMIC DNA]</scope>
    <source>
        <strain evidence="4 5">BC008</strain>
    </source>
</reference>
<organism evidence="4 5">
    <name type="scientific">Mastigocoleus testarum BC008</name>
    <dbReference type="NCBI Taxonomy" id="371196"/>
    <lineage>
        <taxon>Bacteria</taxon>
        <taxon>Bacillati</taxon>
        <taxon>Cyanobacteriota</taxon>
        <taxon>Cyanophyceae</taxon>
        <taxon>Nostocales</taxon>
        <taxon>Hapalosiphonaceae</taxon>
        <taxon>Mastigocoleus</taxon>
    </lineage>
</organism>
<name>A0A0V7ZUS5_9CYAN</name>
<dbReference type="SUPFAM" id="SSF51126">
    <property type="entry name" value="Pectin lyase-like"/>
    <property type="match status" value="3"/>
</dbReference>
<dbReference type="Gene3D" id="2.160.20.10">
    <property type="entry name" value="Single-stranded right-handed beta-helix, Pectin lyase-like"/>
    <property type="match status" value="2"/>
</dbReference>
<dbReference type="SMART" id="SM00912">
    <property type="entry name" value="Haemagg_act"/>
    <property type="match status" value="1"/>
</dbReference>
<evidence type="ECO:0000256" key="1">
    <source>
        <dbReference type="SAM" id="MobiDB-lite"/>
    </source>
</evidence>
<dbReference type="Pfam" id="PF05860">
    <property type="entry name" value="TPS"/>
    <property type="match status" value="1"/>
</dbReference>
<feature type="compositionally biased region" description="Low complexity" evidence="1">
    <location>
        <begin position="367"/>
        <end position="378"/>
    </location>
</feature>
<feature type="domain" description="Filamentous haemagglutinin FhaB/tRNA nuclease CdiA-like TPS" evidence="2">
    <location>
        <begin position="2"/>
        <end position="120"/>
    </location>
</feature>
<protein>
    <recommendedName>
        <fullName evidence="2">Filamentous haemagglutinin FhaB/tRNA nuclease CdiA-like TPS domain-containing protein</fullName>
    </recommendedName>
</protein>
<dbReference type="EMBL" id="LMTZ01000137">
    <property type="protein sequence ID" value="KST63555.1"/>
    <property type="molecule type" value="Genomic_DNA"/>
</dbReference>
<dbReference type="RefSeq" id="WP_058183528.1">
    <property type="nucleotide sequence ID" value="NZ_LMTZ01000065.1"/>
</dbReference>
<dbReference type="InterPro" id="IPR008638">
    <property type="entry name" value="FhaB/CdiA-like_TPS"/>
</dbReference>
<keyword evidence="5" id="KW-1185">Reference proteome</keyword>
<sequence>MPSVAQIVPDNSGIKSKISREGNTNIITGGSQAGNNLFHSFEKFSVPNGDRAFLKNDLDIENILIRVTGSSVSHIDGLLQANGKANLFFLNRNGISFGANARLNIGGSFIGSTANSIKFADGSSFDVNSSKAETLLTVSVPIGLGFASNPGSIGVVGDGKGIRKSLKLIDTTTGLRVQPDKTLALVGGDLVFKGATLKTAGGRIELGSVVSSGLVKLTPNSKGWALRYSQFPTFGDIRLYEATAVDASGKGGGDIQIQGKSLNLESGSQIETSTLGGGVGGVLRIRVSDSVNLIGSSKLPSFVNTSISSLVYPKAAGNGGDLKIEARWLNIRDGATIAAGTYGSGNASSVEILARDEVTLSRKPTRRGGSSISSSGYRGSTGNGGNINIQTRRLILHSGGIMSSGSFGEGVGGEISLKASEEVKVTGVSLTGNSPSRISTRTVGRGNAGGVSIKTKKLTLSDGGRVVIGGEKTASFVTSIKPGKGNAGSLRVEANSIKLEKGKISSATAREAGRGTGGEGGNIFLKSGDLQLSNSEITTSAGGSGNGGNIKIAAEAIAILKNSSIRANAIRGNGGNINIKATGLFVSPDSSITATSERGVDGIVNIDTPNPNLSGAIKPVVEIENNSKPRVLCAVENDVVDRAAEGEFYIFGANIGPSPFDILDDDLGWHDTTDTNQETSQKETIDVSDPPMEEYLEAQGAAWNPDGTIRLTAKPNPTVVPYGSLSTPCAQQQASENIANNK</sequence>
<evidence type="ECO:0000313" key="5">
    <source>
        <dbReference type="Proteomes" id="UP000053372"/>
    </source>
</evidence>
<dbReference type="EMBL" id="LMTZ01000065">
    <property type="protein sequence ID" value="KST68436.1"/>
    <property type="molecule type" value="Genomic_DNA"/>
</dbReference>
<gene>
    <name evidence="4" type="ORF">BC008_00775</name>
    <name evidence="3" type="ORF">BC008_13910</name>
</gene>
<evidence type="ECO:0000313" key="3">
    <source>
        <dbReference type="EMBL" id="KST63555.1"/>
    </source>
</evidence>